<gene>
    <name evidence="1" type="ORF">K435DRAFT_867012</name>
</gene>
<dbReference type="EMBL" id="ML179439">
    <property type="protein sequence ID" value="THU87685.1"/>
    <property type="molecule type" value="Genomic_DNA"/>
</dbReference>
<proteinExistence type="predicted"/>
<evidence type="ECO:0000313" key="2">
    <source>
        <dbReference type="Proteomes" id="UP000297245"/>
    </source>
</evidence>
<protein>
    <submittedName>
        <fullName evidence="1">Uncharacterized protein</fullName>
    </submittedName>
</protein>
<reference evidence="1 2" key="1">
    <citation type="journal article" date="2019" name="Nat. Ecol. Evol.">
        <title>Megaphylogeny resolves global patterns of mushroom evolution.</title>
        <authorList>
            <person name="Varga T."/>
            <person name="Krizsan K."/>
            <person name="Foldi C."/>
            <person name="Dima B."/>
            <person name="Sanchez-Garcia M."/>
            <person name="Sanchez-Ramirez S."/>
            <person name="Szollosi G.J."/>
            <person name="Szarkandi J.G."/>
            <person name="Papp V."/>
            <person name="Albert L."/>
            <person name="Andreopoulos W."/>
            <person name="Angelini C."/>
            <person name="Antonin V."/>
            <person name="Barry K.W."/>
            <person name="Bougher N.L."/>
            <person name="Buchanan P."/>
            <person name="Buyck B."/>
            <person name="Bense V."/>
            <person name="Catcheside P."/>
            <person name="Chovatia M."/>
            <person name="Cooper J."/>
            <person name="Damon W."/>
            <person name="Desjardin D."/>
            <person name="Finy P."/>
            <person name="Geml J."/>
            <person name="Haridas S."/>
            <person name="Hughes K."/>
            <person name="Justo A."/>
            <person name="Karasinski D."/>
            <person name="Kautmanova I."/>
            <person name="Kiss B."/>
            <person name="Kocsube S."/>
            <person name="Kotiranta H."/>
            <person name="LaButti K.M."/>
            <person name="Lechner B.E."/>
            <person name="Liimatainen K."/>
            <person name="Lipzen A."/>
            <person name="Lukacs Z."/>
            <person name="Mihaltcheva S."/>
            <person name="Morgado L.N."/>
            <person name="Niskanen T."/>
            <person name="Noordeloos M.E."/>
            <person name="Ohm R.A."/>
            <person name="Ortiz-Santana B."/>
            <person name="Ovrebo C."/>
            <person name="Racz N."/>
            <person name="Riley R."/>
            <person name="Savchenko A."/>
            <person name="Shiryaev A."/>
            <person name="Soop K."/>
            <person name="Spirin V."/>
            <person name="Szebenyi C."/>
            <person name="Tomsovsky M."/>
            <person name="Tulloss R.E."/>
            <person name="Uehling J."/>
            <person name="Grigoriev I.V."/>
            <person name="Vagvolgyi C."/>
            <person name="Papp T."/>
            <person name="Martin F.M."/>
            <person name="Miettinen O."/>
            <person name="Hibbett D.S."/>
            <person name="Nagy L.G."/>
        </authorList>
    </citation>
    <scope>NUCLEOTIDE SEQUENCE [LARGE SCALE GENOMIC DNA]</scope>
    <source>
        <strain evidence="1 2">CBS 962.96</strain>
    </source>
</reference>
<dbReference type="Proteomes" id="UP000297245">
    <property type="component" value="Unassembled WGS sequence"/>
</dbReference>
<sequence>MVNNHCTHVVYYTINRVLYILYHDEEGVPAPVRSFGCPSADSNKEAVDKDNTPATPIDYVQYISWLLEAHEGRTADWQALSEELHRQHVEKKDKDKDTSNTMIRMALKFPFPVFGGISLNIEELFYKDFPVHSSSLSQALKGLQPYIPFQYSRSSVIWADYGKNLTTNASILPGHVPKVLMISRGLSNLVLQKYSEHALEEWSDLNSMQL</sequence>
<name>A0A4V4HDL9_DENBC</name>
<dbReference type="AlphaFoldDB" id="A0A4V4HDL9"/>
<keyword evidence="2" id="KW-1185">Reference proteome</keyword>
<evidence type="ECO:0000313" key="1">
    <source>
        <dbReference type="EMBL" id="THU87685.1"/>
    </source>
</evidence>
<organism evidence="1 2">
    <name type="scientific">Dendrothele bispora (strain CBS 962.96)</name>
    <dbReference type="NCBI Taxonomy" id="1314807"/>
    <lineage>
        <taxon>Eukaryota</taxon>
        <taxon>Fungi</taxon>
        <taxon>Dikarya</taxon>
        <taxon>Basidiomycota</taxon>
        <taxon>Agaricomycotina</taxon>
        <taxon>Agaricomycetes</taxon>
        <taxon>Agaricomycetidae</taxon>
        <taxon>Agaricales</taxon>
        <taxon>Agaricales incertae sedis</taxon>
        <taxon>Dendrothele</taxon>
    </lineage>
</organism>
<accession>A0A4V4HDL9</accession>